<comment type="caution">
    <text evidence="1">The sequence shown here is derived from an EMBL/GenBank/DDBJ whole genome shotgun (WGS) entry which is preliminary data.</text>
</comment>
<evidence type="ECO:0000313" key="1">
    <source>
        <dbReference type="EMBL" id="KAF7418456.1"/>
    </source>
</evidence>
<dbReference type="AlphaFoldDB" id="A0A834U6I8"/>
<keyword evidence="2" id="KW-1185">Reference proteome</keyword>
<protein>
    <submittedName>
        <fullName evidence="1">Uncharacterized protein</fullName>
    </submittedName>
</protein>
<sequence length="75" mass="8410">MGRVFVRATPDVNVGRVKRYSWMICAAGRSEKENLIPRRTFRVPVSECSVLACKIYGNGVNAGGHRRTLVYPITQ</sequence>
<name>A0A834U6I8_VESGE</name>
<accession>A0A834U6I8</accession>
<gene>
    <name evidence="1" type="ORF">HZH68_001109</name>
</gene>
<reference evidence="1" key="1">
    <citation type="journal article" date="2020" name="G3 (Bethesda)">
        <title>High-Quality Assemblies for Three Invasive Social Wasps from the &lt;i&gt;Vespula&lt;/i&gt; Genus.</title>
        <authorList>
            <person name="Harrop T.W.R."/>
            <person name="Guhlin J."/>
            <person name="McLaughlin G.M."/>
            <person name="Permina E."/>
            <person name="Stockwell P."/>
            <person name="Gilligan J."/>
            <person name="Le Lec M.F."/>
            <person name="Gruber M.A.M."/>
            <person name="Quinn O."/>
            <person name="Lovegrove M."/>
            <person name="Duncan E.J."/>
            <person name="Remnant E.J."/>
            <person name="Van Eeckhoven J."/>
            <person name="Graham B."/>
            <person name="Knapp R.A."/>
            <person name="Langford K.W."/>
            <person name="Kronenberg Z."/>
            <person name="Press M.O."/>
            <person name="Eacker S.M."/>
            <person name="Wilson-Rankin E.E."/>
            <person name="Purcell J."/>
            <person name="Lester P.J."/>
            <person name="Dearden P.K."/>
        </authorList>
    </citation>
    <scope>NUCLEOTIDE SEQUENCE</scope>
    <source>
        <strain evidence="1">Linc-1</strain>
    </source>
</reference>
<organism evidence="1 2">
    <name type="scientific">Vespula germanica</name>
    <name type="common">German yellow jacket</name>
    <name type="synonym">Paravespula germanica</name>
    <dbReference type="NCBI Taxonomy" id="30212"/>
    <lineage>
        <taxon>Eukaryota</taxon>
        <taxon>Metazoa</taxon>
        <taxon>Ecdysozoa</taxon>
        <taxon>Arthropoda</taxon>
        <taxon>Hexapoda</taxon>
        <taxon>Insecta</taxon>
        <taxon>Pterygota</taxon>
        <taxon>Neoptera</taxon>
        <taxon>Endopterygota</taxon>
        <taxon>Hymenoptera</taxon>
        <taxon>Apocrita</taxon>
        <taxon>Aculeata</taxon>
        <taxon>Vespoidea</taxon>
        <taxon>Vespidae</taxon>
        <taxon>Vespinae</taxon>
        <taxon>Vespula</taxon>
    </lineage>
</organism>
<evidence type="ECO:0000313" key="2">
    <source>
        <dbReference type="Proteomes" id="UP000617340"/>
    </source>
</evidence>
<dbReference type="Proteomes" id="UP000617340">
    <property type="component" value="Unassembled WGS sequence"/>
</dbReference>
<proteinExistence type="predicted"/>
<dbReference type="EMBL" id="JACSDZ010000001">
    <property type="protein sequence ID" value="KAF7418456.1"/>
    <property type="molecule type" value="Genomic_DNA"/>
</dbReference>